<reference evidence="1" key="1">
    <citation type="submission" date="2014-11" db="EMBL/GenBank/DDBJ databases">
        <authorList>
            <person name="Otto D Thomas"/>
            <person name="Naeem Raeece"/>
        </authorList>
    </citation>
    <scope>NUCLEOTIDE SEQUENCE</scope>
</reference>
<evidence type="ECO:0000313" key="1">
    <source>
        <dbReference type="EMBL" id="CEM48135.1"/>
    </source>
</evidence>
<organism evidence="1">
    <name type="scientific">Chromera velia CCMP2878</name>
    <dbReference type="NCBI Taxonomy" id="1169474"/>
    <lineage>
        <taxon>Eukaryota</taxon>
        <taxon>Sar</taxon>
        <taxon>Alveolata</taxon>
        <taxon>Colpodellida</taxon>
        <taxon>Chromeraceae</taxon>
        <taxon>Chromera</taxon>
    </lineage>
</organism>
<protein>
    <submittedName>
        <fullName evidence="1">Uncharacterized protein</fullName>
    </submittedName>
</protein>
<dbReference type="VEuPathDB" id="CryptoDB:Cvel_8680"/>
<accession>A0A0G4HUN7</accession>
<name>A0A0G4HUN7_9ALVE</name>
<proteinExistence type="predicted"/>
<gene>
    <name evidence="1" type="ORF">Cvel_8680</name>
</gene>
<sequence>MSLLDPPKKASVDLDDFTAFLEGGFVEDFEHILFCLTDRIDICKEKGFVSFSLDVVQLEHETGAFKAYATEGRNILAKAADFQATRMNNLNTPAIRMELILACLDENCLSRSFDLLRLEETMEHWLAQLDAWQKSRVVEALVGEIDGVASDFEGHGITKGKASQALTDTFRKRSASYMRSTQRLIVAMILDTGRDLFTHRKTAAGLTLSQAPESINPPTHCQIENILHPENSYLSGNCQVTLCRESRGERGLYSSRQACRWRPGQERREGRVLARLRGGARGDPPEEREVFRDDLAELRVLRGSENVQGDSVMVSEYCPLGPPLSLPNGDGDPFATADISNFATSPPVLWAAAREKGRGKASLRAALKGQKGKGGIAGLLPEFLQQGVSLETDSQFVLNRFVNPPGPPMDPSEVTIDGLPLDFRSVPGGSRGGASSQVDQNIVECMAEGIVSSGVREWHAEAEWVWREILGSSALTVSTRKALQRLVLRLSDRATREWEAHVIR</sequence>
<dbReference type="AlphaFoldDB" id="A0A0G4HUN7"/>
<dbReference type="EMBL" id="CDMZ01003944">
    <property type="protein sequence ID" value="CEM48135.1"/>
    <property type="molecule type" value="Genomic_DNA"/>
</dbReference>